<dbReference type="Pfam" id="PF00512">
    <property type="entry name" value="HisKA"/>
    <property type="match status" value="1"/>
</dbReference>
<dbReference type="InterPro" id="IPR036097">
    <property type="entry name" value="HisK_dim/P_sf"/>
</dbReference>
<dbReference type="AlphaFoldDB" id="A0A1V1PFB7"/>
<dbReference type="EC" id="2.7.13.3" evidence="2"/>
<feature type="domain" description="Response regulatory" evidence="8">
    <location>
        <begin position="8"/>
        <end position="122"/>
    </location>
</feature>
<evidence type="ECO:0000256" key="5">
    <source>
        <dbReference type="PROSITE-ProRule" id="PRU00169"/>
    </source>
</evidence>
<feature type="domain" description="Histidine kinase" evidence="7">
    <location>
        <begin position="179"/>
        <end position="356"/>
    </location>
</feature>
<dbReference type="SMART" id="SM00387">
    <property type="entry name" value="HATPase_c"/>
    <property type="match status" value="1"/>
</dbReference>
<evidence type="ECO:0000256" key="1">
    <source>
        <dbReference type="ARBA" id="ARBA00000085"/>
    </source>
</evidence>
<reference evidence="10" key="1">
    <citation type="submission" date="2012-11" db="EMBL/GenBank/DDBJ databases">
        <authorList>
            <person name="Lucero-Rivera Y.E."/>
            <person name="Tovar-Ramirez D."/>
        </authorList>
    </citation>
    <scope>NUCLEOTIDE SEQUENCE [LARGE SCALE GENOMIC DNA]</scope>
    <source>
        <strain evidence="10">Araruama</strain>
    </source>
</reference>
<name>A0A1V1PFB7_9BACT</name>
<keyword evidence="3" id="KW-0808">Transferase</keyword>
<dbReference type="Gene3D" id="3.40.50.2300">
    <property type="match status" value="1"/>
</dbReference>
<evidence type="ECO:0000256" key="2">
    <source>
        <dbReference type="ARBA" id="ARBA00012438"/>
    </source>
</evidence>
<dbReference type="SMART" id="SM00388">
    <property type="entry name" value="HisKA"/>
    <property type="match status" value="1"/>
</dbReference>
<comment type="catalytic activity">
    <reaction evidence="1">
        <text>ATP + protein L-histidine = ADP + protein N-phospho-L-histidine.</text>
        <dbReference type="EC" id="2.7.13.3"/>
    </reaction>
</comment>
<dbReference type="InterPro" id="IPR003661">
    <property type="entry name" value="HisK_dim/P_dom"/>
</dbReference>
<keyword evidence="6" id="KW-0175">Coiled coil</keyword>
<dbReference type="CDD" id="cd00082">
    <property type="entry name" value="HisKA"/>
    <property type="match status" value="1"/>
</dbReference>
<dbReference type="Gene3D" id="3.30.565.10">
    <property type="entry name" value="Histidine kinase-like ATPase, C-terminal domain"/>
    <property type="match status" value="1"/>
</dbReference>
<evidence type="ECO:0000259" key="8">
    <source>
        <dbReference type="PROSITE" id="PS50110"/>
    </source>
</evidence>
<dbReference type="Pfam" id="PF02518">
    <property type="entry name" value="HATPase_c"/>
    <property type="match status" value="1"/>
</dbReference>
<evidence type="ECO:0000256" key="6">
    <source>
        <dbReference type="SAM" id="Coils"/>
    </source>
</evidence>
<evidence type="ECO:0000256" key="3">
    <source>
        <dbReference type="ARBA" id="ARBA00022679"/>
    </source>
</evidence>
<dbReference type="PROSITE" id="PS50110">
    <property type="entry name" value="RESPONSE_REGULATORY"/>
    <property type="match status" value="1"/>
</dbReference>
<proteinExistence type="predicted"/>
<dbReference type="GO" id="GO:0009927">
    <property type="term" value="F:histidine phosphotransfer kinase activity"/>
    <property type="evidence" value="ECO:0007669"/>
    <property type="project" value="TreeGrafter"/>
</dbReference>
<dbReference type="SUPFAM" id="SSF55874">
    <property type="entry name" value="ATPase domain of HSP90 chaperone/DNA topoisomerase II/histidine kinase"/>
    <property type="match status" value="1"/>
</dbReference>
<dbReference type="PANTHER" id="PTHR43047">
    <property type="entry name" value="TWO-COMPONENT HISTIDINE PROTEIN KINASE"/>
    <property type="match status" value="1"/>
</dbReference>
<dbReference type="SUPFAM" id="SSF47384">
    <property type="entry name" value="Homodimeric domain of signal transducing histidine kinase"/>
    <property type="match status" value="1"/>
</dbReference>
<evidence type="ECO:0000313" key="9">
    <source>
        <dbReference type="EMBL" id="ETR73365.1"/>
    </source>
</evidence>
<dbReference type="InterPro" id="IPR011006">
    <property type="entry name" value="CheY-like_superfamily"/>
</dbReference>
<dbReference type="InterPro" id="IPR005467">
    <property type="entry name" value="His_kinase_dom"/>
</dbReference>
<keyword evidence="5" id="KW-0597">Phosphoprotein</keyword>
<dbReference type="EMBL" id="ATBP01000068">
    <property type="protein sequence ID" value="ETR73365.1"/>
    <property type="molecule type" value="Genomic_DNA"/>
</dbReference>
<accession>A0A1V1PFB7</accession>
<dbReference type="SMART" id="SM00448">
    <property type="entry name" value="REC"/>
    <property type="match status" value="1"/>
</dbReference>
<sequence length="375" mass="43004">MQNIMPLSIMFVDDDPVFLNILQLSLSDLKHTFIFANSAQEALDTMAHQEIHIVVTDIHMPVMDGFALLGIVKEKYPYIPVVALTSDDDLTSAVKFMQLGGINYIKKSSDQEELEMALNSAVQRWCLLNELRMTNQELTQKNKVLERIIQQKRETHRRLLKAKKHAEAANNAKKEFLAQMSHEFKTPLNGITGYVQILRNDSDLMTRYQKPLDMIYQCSDHLITLVDDILYFSSIESNKIEISNEAFNLSAFIERVSEITKIHASEKKLVFCVELDNMLPKWINSDPKRLRQILLHLLGNAVKFTIQGEIKLSVSSGKTTVAENDWLCFTVSDTGIGIAPEHRNAVFYPFFRSSMSPLQRMVLAWGWLFANDWFN</sequence>
<dbReference type="PROSITE" id="PS50109">
    <property type="entry name" value="HIS_KIN"/>
    <property type="match status" value="1"/>
</dbReference>
<feature type="modified residue" description="4-aspartylphosphate" evidence="5">
    <location>
        <position position="57"/>
    </location>
</feature>
<organism evidence="9 10">
    <name type="scientific">Candidatus Magnetoglobus multicellularis str. Araruama</name>
    <dbReference type="NCBI Taxonomy" id="890399"/>
    <lineage>
        <taxon>Bacteria</taxon>
        <taxon>Pseudomonadati</taxon>
        <taxon>Thermodesulfobacteriota</taxon>
        <taxon>Desulfobacteria</taxon>
        <taxon>Desulfobacterales</taxon>
        <taxon>Desulfobacteraceae</taxon>
        <taxon>Candidatus Magnetoglobus</taxon>
    </lineage>
</organism>
<feature type="coiled-coil region" evidence="6">
    <location>
        <begin position="128"/>
        <end position="155"/>
    </location>
</feature>
<dbReference type="PANTHER" id="PTHR43047:SF72">
    <property type="entry name" value="OSMOSENSING HISTIDINE PROTEIN KINASE SLN1"/>
    <property type="match status" value="1"/>
</dbReference>
<gene>
    <name evidence="9" type="ORF">OMM_01019</name>
</gene>
<evidence type="ECO:0000259" key="7">
    <source>
        <dbReference type="PROSITE" id="PS50109"/>
    </source>
</evidence>
<evidence type="ECO:0000256" key="4">
    <source>
        <dbReference type="ARBA" id="ARBA00022777"/>
    </source>
</evidence>
<dbReference type="GO" id="GO:0000155">
    <property type="term" value="F:phosphorelay sensor kinase activity"/>
    <property type="evidence" value="ECO:0007669"/>
    <property type="project" value="InterPro"/>
</dbReference>
<dbReference type="GO" id="GO:0005886">
    <property type="term" value="C:plasma membrane"/>
    <property type="evidence" value="ECO:0007669"/>
    <property type="project" value="TreeGrafter"/>
</dbReference>
<protein>
    <recommendedName>
        <fullName evidence="2">histidine kinase</fullName>
        <ecNumber evidence="2">2.7.13.3</ecNumber>
    </recommendedName>
</protein>
<comment type="caution">
    <text evidence="9">The sequence shown here is derived from an EMBL/GenBank/DDBJ whole genome shotgun (WGS) entry which is preliminary data.</text>
</comment>
<dbReference type="InterPro" id="IPR003594">
    <property type="entry name" value="HATPase_dom"/>
</dbReference>
<evidence type="ECO:0000313" key="10">
    <source>
        <dbReference type="Proteomes" id="UP000189670"/>
    </source>
</evidence>
<dbReference type="InterPro" id="IPR036890">
    <property type="entry name" value="HATPase_C_sf"/>
</dbReference>
<dbReference type="Proteomes" id="UP000189670">
    <property type="component" value="Unassembled WGS sequence"/>
</dbReference>
<dbReference type="Gene3D" id="1.10.287.130">
    <property type="match status" value="1"/>
</dbReference>
<dbReference type="Pfam" id="PF00072">
    <property type="entry name" value="Response_reg"/>
    <property type="match status" value="1"/>
</dbReference>
<dbReference type="SUPFAM" id="SSF52172">
    <property type="entry name" value="CheY-like"/>
    <property type="match status" value="1"/>
</dbReference>
<keyword evidence="4 9" id="KW-0418">Kinase</keyword>
<dbReference type="InterPro" id="IPR001789">
    <property type="entry name" value="Sig_transdc_resp-reg_receiver"/>
</dbReference>